<dbReference type="Proteomes" id="UP001168972">
    <property type="component" value="Unassembled WGS sequence"/>
</dbReference>
<dbReference type="EMBL" id="JAQQBR010000006">
    <property type="protein sequence ID" value="KAK0174434.1"/>
    <property type="molecule type" value="Genomic_DNA"/>
</dbReference>
<protein>
    <submittedName>
        <fullName evidence="1">Uncharacterized protein</fullName>
    </submittedName>
</protein>
<name>A0AA39FRE3_MICHY</name>
<proteinExistence type="predicted"/>
<sequence>MTLDNGDHIIVRGIILIGTADLPAKSDCLNFIQFNARPCVPVFGVKDHSALSRLMSDFVEGMGIDRMHALDGGVMKKILTLCCHSIKVLKGLSHIEIAQSLPMISPGLYGPYFLKIRKFFR</sequence>
<gene>
    <name evidence="1" type="ORF">PV327_010203</name>
</gene>
<reference evidence="1" key="2">
    <citation type="submission" date="2023-03" db="EMBL/GenBank/DDBJ databases">
        <authorList>
            <person name="Inwood S.N."/>
            <person name="Skelly J.G."/>
            <person name="Guhlin J."/>
            <person name="Harrop T.W.R."/>
            <person name="Goldson S.G."/>
            <person name="Dearden P.K."/>
        </authorList>
    </citation>
    <scope>NUCLEOTIDE SEQUENCE</scope>
    <source>
        <strain evidence="1">Lincoln</strain>
        <tissue evidence="1">Whole body</tissue>
    </source>
</reference>
<accession>A0AA39FRE3</accession>
<dbReference type="AlphaFoldDB" id="A0AA39FRE3"/>
<reference evidence="1" key="1">
    <citation type="journal article" date="2023" name="bioRxiv">
        <title>Scaffold-level genome assemblies of two parasitoid biocontrol wasps reveal the parthenogenesis mechanism and an associated novel virus.</title>
        <authorList>
            <person name="Inwood S."/>
            <person name="Skelly J."/>
            <person name="Guhlin J."/>
            <person name="Harrop T."/>
            <person name="Goldson S."/>
            <person name="Dearden P."/>
        </authorList>
    </citation>
    <scope>NUCLEOTIDE SEQUENCE</scope>
    <source>
        <strain evidence="1">Lincoln</strain>
        <tissue evidence="1">Whole body</tissue>
    </source>
</reference>
<evidence type="ECO:0000313" key="1">
    <source>
        <dbReference type="EMBL" id="KAK0174434.1"/>
    </source>
</evidence>
<organism evidence="1 2">
    <name type="scientific">Microctonus hyperodae</name>
    <name type="common">Parasitoid wasp</name>
    <dbReference type="NCBI Taxonomy" id="165561"/>
    <lineage>
        <taxon>Eukaryota</taxon>
        <taxon>Metazoa</taxon>
        <taxon>Ecdysozoa</taxon>
        <taxon>Arthropoda</taxon>
        <taxon>Hexapoda</taxon>
        <taxon>Insecta</taxon>
        <taxon>Pterygota</taxon>
        <taxon>Neoptera</taxon>
        <taxon>Endopterygota</taxon>
        <taxon>Hymenoptera</taxon>
        <taxon>Apocrita</taxon>
        <taxon>Ichneumonoidea</taxon>
        <taxon>Braconidae</taxon>
        <taxon>Euphorinae</taxon>
        <taxon>Microctonus</taxon>
    </lineage>
</organism>
<comment type="caution">
    <text evidence="1">The sequence shown here is derived from an EMBL/GenBank/DDBJ whole genome shotgun (WGS) entry which is preliminary data.</text>
</comment>
<evidence type="ECO:0000313" key="2">
    <source>
        <dbReference type="Proteomes" id="UP001168972"/>
    </source>
</evidence>
<keyword evidence="2" id="KW-1185">Reference proteome</keyword>